<evidence type="ECO:0000259" key="7">
    <source>
        <dbReference type="PROSITE" id="PS50014"/>
    </source>
</evidence>
<dbReference type="Pfam" id="PF25437">
    <property type="entry name" value="BRWD1_N"/>
    <property type="match status" value="1"/>
</dbReference>
<dbReference type="FunFam" id="2.130.10.10:FF:000606">
    <property type="entry name" value="PH-interacting protein isoform X1"/>
    <property type="match status" value="1"/>
</dbReference>
<dbReference type="InterPro" id="IPR057452">
    <property type="entry name" value="BRWD/PHIP_N"/>
</dbReference>
<name>A0A078GLL8_BRANA</name>
<dbReference type="SUPFAM" id="SSF47370">
    <property type="entry name" value="Bromodomain"/>
    <property type="match status" value="1"/>
</dbReference>
<dbReference type="STRING" id="3708.A0A078GLL8"/>
<dbReference type="GO" id="GO:0007010">
    <property type="term" value="P:cytoskeleton organization"/>
    <property type="evidence" value="ECO:0000318"/>
    <property type="project" value="GO_Central"/>
</dbReference>
<dbReference type="GO" id="GO:0006357">
    <property type="term" value="P:regulation of transcription by RNA polymerase II"/>
    <property type="evidence" value="ECO:0000318"/>
    <property type="project" value="GO_Central"/>
</dbReference>
<sequence>MDWIHKSTPCLDTSSSVPANVPPLQRQDRLACHSSPADVDMDLREVYFLILHFLSNGPCDRTFGHLRDEILEKGLLPRRYHSWWSRTGTCTACADVDDDGISLPLSYDNLVERYPHIEKDHLVKLLKQLILNPPFPSHLRVEGSTLNAADVPTLLGSGSFSLVDHKIIESQKASHVASYLRWPHMHADQVRGLSLREIGGGFRKHHRAPSIISACHAIAKPSTMVQKMQNIKKLRGHRNAVYCAIFDRSGRYVITGSDDRLVKIWSMETALCLASCRGHEGDITDLAVSSNNALVASASNDFVIRVWRLPDGMPISVLRGHTGAVTAIAFSPRQASVYQLLSSSDDGTCRIWDARYSQWLPRIYVPNPLDAGTGKSNFPSSNAASTSNASKSHQILCCAYNANGTIFVTGSSDSNARVWSASKSNLDDAEQPTHELDVLRGHENDVNYVQFSGCAVAPRSSTSETLREDSYPKFKNSWFCHDNIVTCSRDGSAIIWTPRSRKFHGKSGRWTKGYHLKVPPPPLPPQPPRGGPRQRLLPTPRGVNMIIWSLDNRFVLAAIMDCRICVWNAADGSLVHCLTGHSESSYVLDVHPFNPRIAMSAGYDGKTIIWDIWEGIPIKVYDIGRFKLVDGKFSQDGTSIVLSDEVGQIYFLNTGQGESQKAAKYDQFFLGDYRPLIRDTNGHVLDQETQLLPHRRNLQDLLCDSSLYPKSLYLCLLCKILVIHGIYSWFLCLLNASSHRTCTAGLNSVKVWDLIGGGKMVCFMESHNKTVMSMCVGRMGLDENRLVIVSLDGYMKVFDYGRAKLTYSMRFQAPLLSVALSPDCSIRVINSMVFAGKKKLRNDAEKKQTMTLTIKTNWEVGDECRVWWRNESSEGGAWWDGRIESSQVKSPNFPDSPWERYKVVYETGDTNLHSPWEFDNPQFPWENSTMDEEPREKLLSLFAGLVKSISKHQDSYGIQKLNEAAQKMDFCNRFPVPLYPELIHQRVENRYYRSMGSFKHDVDAMLSNAESYFGTNSHMRSKIKRLRDKITKTLRKVSHSC</sequence>
<evidence type="ECO:0000256" key="6">
    <source>
        <dbReference type="SAM" id="MobiDB-lite"/>
    </source>
</evidence>
<dbReference type="InterPro" id="IPR036427">
    <property type="entry name" value="Bromodomain-like_sf"/>
</dbReference>
<feature type="repeat" description="WD" evidence="5">
    <location>
        <begin position="318"/>
        <end position="353"/>
    </location>
</feature>
<evidence type="ECO:0000256" key="1">
    <source>
        <dbReference type="ARBA" id="ARBA00022574"/>
    </source>
</evidence>
<dbReference type="SMART" id="SM00320">
    <property type="entry name" value="WD40"/>
    <property type="match status" value="9"/>
</dbReference>
<evidence type="ECO:0000256" key="5">
    <source>
        <dbReference type="PROSITE-ProRule" id="PRU00221"/>
    </source>
</evidence>
<feature type="repeat" description="WD" evidence="5">
    <location>
        <begin position="388"/>
        <end position="429"/>
    </location>
</feature>
<dbReference type="PROSITE" id="PS00678">
    <property type="entry name" value="WD_REPEATS_1"/>
    <property type="match status" value="1"/>
</dbReference>
<dbReference type="CDD" id="cd05529">
    <property type="entry name" value="Bromo_WDR9_I_like"/>
    <property type="match status" value="1"/>
</dbReference>
<dbReference type="Pfam" id="PF25313">
    <property type="entry name" value="BRWD_AD"/>
    <property type="match status" value="1"/>
</dbReference>
<feature type="compositionally biased region" description="Pro residues" evidence="6">
    <location>
        <begin position="518"/>
        <end position="530"/>
    </location>
</feature>
<accession>A0A078GLL8</accession>
<dbReference type="SUPFAM" id="SSF50978">
    <property type="entry name" value="WD40 repeat-like"/>
    <property type="match status" value="2"/>
</dbReference>
<dbReference type="PROSITE" id="PS50014">
    <property type="entry name" value="BROMODOMAIN_2"/>
    <property type="match status" value="1"/>
</dbReference>
<dbReference type="AlphaFoldDB" id="A0A078GLL8"/>
<evidence type="ECO:0000256" key="4">
    <source>
        <dbReference type="PROSITE-ProRule" id="PRU00035"/>
    </source>
</evidence>
<proteinExistence type="predicted"/>
<dbReference type="InterPro" id="IPR015943">
    <property type="entry name" value="WD40/YVTN_repeat-like_dom_sf"/>
</dbReference>
<dbReference type="PRINTS" id="PR00320">
    <property type="entry name" value="GPROTEINBRPT"/>
</dbReference>
<dbReference type="PaxDb" id="3708-A0A078GLL8"/>
<dbReference type="FunFam" id="2.130.10.10:FF:001133">
    <property type="entry name" value="WD40 domain-containing protein"/>
    <property type="match status" value="1"/>
</dbReference>
<dbReference type="PANTHER" id="PTHR16266:SF37">
    <property type="entry name" value="WD40 DOMAIN-CONTAINING PROTEIN"/>
    <property type="match status" value="1"/>
</dbReference>
<dbReference type="Gramene" id="CDY27490">
    <property type="protein sequence ID" value="CDY27490"/>
    <property type="gene ID" value="GSBRNA2T00038152001"/>
</dbReference>
<dbReference type="Proteomes" id="UP000028999">
    <property type="component" value="Unassembled WGS sequence"/>
</dbReference>
<keyword evidence="2" id="KW-0677">Repeat</keyword>
<dbReference type="InterPro" id="IPR001487">
    <property type="entry name" value="Bromodomain"/>
</dbReference>
<dbReference type="PROSITE" id="PS50294">
    <property type="entry name" value="WD_REPEATS_REGION"/>
    <property type="match status" value="3"/>
</dbReference>
<feature type="domain" description="Bromo" evidence="7">
    <location>
        <begin position="977"/>
        <end position="1020"/>
    </location>
</feature>
<keyword evidence="1 5" id="KW-0853">WD repeat</keyword>
<dbReference type="InterPro" id="IPR036322">
    <property type="entry name" value="WD40_repeat_dom_sf"/>
</dbReference>
<feature type="repeat" description="WD" evidence="5">
    <location>
        <begin position="276"/>
        <end position="317"/>
    </location>
</feature>
<keyword evidence="9" id="KW-1185">Reference proteome</keyword>
<dbReference type="Pfam" id="PF00400">
    <property type="entry name" value="WD40"/>
    <property type="match status" value="5"/>
</dbReference>
<feature type="region of interest" description="Disordered" evidence="6">
    <location>
        <begin position="514"/>
        <end position="534"/>
    </location>
</feature>
<gene>
    <name evidence="8" type="primary">BnaC04g51310D</name>
    <name evidence="8" type="ORF">GSBRNA2T00038152001</name>
</gene>
<evidence type="ECO:0000313" key="9">
    <source>
        <dbReference type="Proteomes" id="UP000028999"/>
    </source>
</evidence>
<dbReference type="InterPro" id="IPR020472">
    <property type="entry name" value="WD40_PAC1"/>
</dbReference>
<protein>
    <submittedName>
        <fullName evidence="8">BnaC04g51310D protein</fullName>
    </submittedName>
</protein>
<dbReference type="FunFam" id="2.130.10.10:FF:000403">
    <property type="entry name" value="PH-interacting protein isoform X1"/>
    <property type="match status" value="1"/>
</dbReference>
<dbReference type="Gene3D" id="2.130.10.10">
    <property type="entry name" value="YVTN repeat-like/Quinoprotein amine dehydrogenase"/>
    <property type="match status" value="4"/>
</dbReference>
<dbReference type="GO" id="GO:0008360">
    <property type="term" value="P:regulation of cell shape"/>
    <property type="evidence" value="ECO:0000318"/>
    <property type="project" value="GO_Central"/>
</dbReference>
<dbReference type="InterPro" id="IPR019775">
    <property type="entry name" value="WD40_repeat_CS"/>
</dbReference>
<dbReference type="Gene3D" id="1.20.920.10">
    <property type="entry name" value="Bromodomain-like"/>
    <property type="match status" value="1"/>
</dbReference>
<dbReference type="InterPro" id="IPR001680">
    <property type="entry name" value="WD40_rpt"/>
</dbReference>
<feature type="repeat" description="WD" evidence="5">
    <location>
        <begin position="234"/>
        <end position="275"/>
    </location>
</feature>
<evidence type="ECO:0000256" key="2">
    <source>
        <dbReference type="ARBA" id="ARBA00022737"/>
    </source>
</evidence>
<dbReference type="EMBL" id="LK032205">
    <property type="protein sequence ID" value="CDY27490.1"/>
    <property type="molecule type" value="Genomic_DNA"/>
</dbReference>
<dbReference type="PANTHER" id="PTHR16266">
    <property type="entry name" value="WD REPEAT DOMAIN 9"/>
    <property type="match status" value="1"/>
</dbReference>
<keyword evidence="3 4" id="KW-0103">Bromodomain</keyword>
<dbReference type="InterPro" id="IPR057451">
    <property type="entry name" value="BRWD/PHIP_AD"/>
</dbReference>
<dbReference type="PROSITE" id="PS50082">
    <property type="entry name" value="WD_REPEATS_2"/>
    <property type="match status" value="4"/>
</dbReference>
<dbReference type="InterPro" id="IPR052060">
    <property type="entry name" value="Bromo_WD_repeat"/>
</dbReference>
<evidence type="ECO:0000313" key="8">
    <source>
        <dbReference type="EMBL" id="CDY27490.1"/>
    </source>
</evidence>
<dbReference type="CDD" id="cd00200">
    <property type="entry name" value="WD40"/>
    <property type="match status" value="1"/>
</dbReference>
<evidence type="ECO:0000256" key="3">
    <source>
        <dbReference type="ARBA" id="ARBA00023117"/>
    </source>
</evidence>
<dbReference type="GO" id="GO:0005634">
    <property type="term" value="C:nucleus"/>
    <property type="evidence" value="ECO:0000318"/>
    <property type="project" value="GO_Central"/>
</dbReference>
<dbReference type="Pfam" id="PF00439">
    <property type="entry name" value="Bromodomain"/>
    <property type="match status" value="1"/>
</dbReference>
<dbReference type="SMART" id="SM00297">
    <property type="entry name" value="BROMO"/>
    <property type="match status" value="1"/>
</dbReference>
<organism evidence="8 9">
    <name type="scientific">Brassica napus</name>
    <name type="common">Rape</name>
    <dbReference type="NCBI Taxonomy" id="3708"/>
    <lineage>
        <taxon>Eukaryota</taxon>
        <taxon>Viridiplantae</taxon>
        <taxon>Streptophyta</taxon>
        <taxon>Embryophyta</taxon>
        <taxon>Tracheophyta</taxon>
        <taxon>Spermatophyta</taxon>
        <taxon>Magnoliopsida</taxon>
        <taxon>eudicotyledons</taxon>
        <taxon>Gunneridae</taxon>
        <taxon>Pentapetalae</taxon>
        <taxon>rosids</taxon>
        <taxon>malvids</taxon>
        <taxon>Brassicales</taxon>
        <taxon>Brassicaceae</taxon>
        <taxon>Brassiceae</taxon>
        <taxon>Brassica</taxon>
    </lineage>
</organism>
<reference evidence="8 9" key="1">
    <citation type="journal article" date="2014" name="Science">
        <title>Plant genetics. Early allopolyploid evolution in the post-Neolithic Brassica napus oilseed genome.</title>
        <authorList>
            <person name="Chalhoub B."/>
            <person name="Denoeud F."/>
            <person name="Liu S."/>
            <person name="Parkin I.A."/>
            <person name="Tang H."/>
            <person name="Wang X."/>
            <person name="Chiquet J."/>
            <person name="Belcram H."/>
            <person name="Tong C."/>
            <person name="Samans B."/>
            <person name="Correa M."/>
            <person name="Da Silva C."/>
            <person name="Just J."/>
            <person name="Falentin C."/>
            <person name="Koh C.S."/>
            <person name="Le Clainche I."/>
            <person name="Bernard M."/>
            <person name="Bento P."/>
            <person name="Noel B."/>
            <person name="Labadie K."/>
            <person name="Alberti A."/>
            <person name="Charles M."/>
            <person name="Arnaud D."/>
            <person name="Guo H."/>
            <person name="Daviaud C."/>
            <person name="Alamery S."/>
            <person name="Jabbari K."/>
            <person name="Zhao M."/>
            <person name="Edger P.P."/>
            <person name="Chelaifa H."/>
            <person name="Tack D."/>
            <person name="Lassalle G."/>
            <person name="Mestiri I."/>
            <person name="Schnel N."/>
            <person name="Le Paslier M.C."/>
            <person name="Fan G."/>
            <person name="Renault V."/>
            <person name="Bayer P.E."/>
            <person name="Golicz A.A."/>
            <person name="Manoli S."/>
            <person name="Lee T.H."/>
            <person name="Thi V.H."/>
            <person name="Chalabi S."/>
            <person name="Hu Q."/>
            <person name="Fan C."/>
            <person name="Tollenaere R."/>
            <person name="Lu Y."/>
            <person name="Battail C."/>
            <person name="Shen J."/>
            <person name="Sidebottom C.H."/>
            <person name="Wang X."/>
            <person name="Canaguier A."/>
            <person name="Chauveau A."/>
            <person name="Berard A."/>
            <person name="Deniot G."/>
            <person name="Guan M."/>
            <person name="Liu Z."/>
            <person name="Sun F."/>
            <person name="Lim Y.P."/>
            <person name="Lyons E."/>
            <person name="Town C.D."/>
            <person name="Bancroft I."/>
            <person name="Wang X."/>
            <person name="Meng J."/>
            <person name="Ma J."/>
            <person name="Pires J.C."/>
            <person name="King G.J."/>
            <person name="Brunel D."/>
            <person name="Delourme R."/>
            <person name="Renard M."/>
            <person name="Aury J.M."/>
            <person name="Adams K.L."/>
            <person name="Batley J."/>
            <person name="Snowdon R.J."/>
            <person name="Tost J."/>
            <person name="Edwards D."/>
            <person name="Zhou Y."/>
            <person name="Hua W."/>
            <person name="Sharpe A.G."/>
            <person name="Paterson A.H."/>
            <person name="Guan C."/>
            <person name="Wincker P."/>
        </authorList>
    </citation>
    <scope>NUCLEOTIDE SEQUENCE [LARGE SCALE GENOMIC DNA]</scope>
    <source>
        <strain evidence="9">cv. Darmor-bzh</strain>
    </source>
</reference>